<evidence type="ECO:0008006" key="3">
    <source>
        <dbReference type="Google" id="ProtNLM"/>
    </source>
</evidence>
<organism evidence="1 2">
    <name type="scientific">Rhodococcus artemisiae</name>
    <dbReference type="NCBI Taxonomy" id="714159"/>
    <lineage>
        <taxon>Bacteria</taxon>
        <taxon>Bacillati</taxon>
        <taxon>Actinomycetota</taxon>
        <taxon>Actinomycetes</taxon>
        <taxon>Mycobacteriales</taxon>
        <taxon>Nocardiaceae</taxon>
        <taxon>Rhodococcus</taxon>
    </lineage>
</organism>
<accession>A0ABU7LE27</accession>
<evidence type="ECO:0000313" key="2">
    <source>
        <dbReference type="Proteomes" id="UP001336020"/>
    </source>
</evidence>
<name>A0ABU7LE27_9NOCA</name>
<comment type="caution">
    <text evidence="1">The sequence shown here is derived from an EMBL/GenBank/DDBJ whole genome shotgun (WGS) entry which is preliminary data.</text>
</comment>
<gene>
    <name evidence="1" type="ORF">Q7514_20015</name>
</gene>
<protein>
    <recommendedName>
        <fullName evidence="3">Condensation domain-containing protein</fullName>
    </recommendedName>
</protein>
<evidence type="ECO:0000313" key="1">
    <source>
        <dbReference type="EMBL" id="MEE2059810.1"/>
    </source>
</evidence>
<sequence>MNRRNDLPAEHTVGTRTDRLTVVDEIFLHKHRGLGLPSVMQGVWRTDDHIGAPLLISLHDALSQGPLGRRVVRSKIPGARPHFEPTTVSYPVRYTNDPLGDGDILDWADAQAEVDLDPSHAPGWALAAAPIAGGGTVVSLVCSHVLTDARGLIDAVTDALAGKGIATEDDGSSAASESDLRDALQLTGRVVRGLRNVRFGNSGEDPPPPHIVRSKARTALVDVDAATWDDVAHAAGGSSNSLFLAITTGIATRAGLALPLRIAIPVDVRESGGAPNGVMITELVVDEGDTAATLRAKTSAAYHTPREAAPYGIPDEILHLMPDRVAAHLARESVERELMCSNIGRTPPLFDAFGPHPSRGVAMRAMHPGLDTLQVSTPTKLSSYLNRNRGTYSLALVALDEDAFPDTAALRRYVDDEMGARGLEPAHW</sequence>
<dbReference type="EMBL" id="JAUTXY010000009">
    <property type="protein sequence ID" value="MEE2059810.1"/>
    <property type="molecule type" value="Genomic_DNA"/>
</dbReference>
<proteinExistence type="predicted"/>
<reference evidence="1 2" key="1">
    <citation type="submission" date="2023-07" db="EMBL/GenBank/DDBJ databases">
        <authorList>
            <person name="Girao M."/>
            <person name="Carvalho M.F."/>
        </authorList>
    </citation>
    <scope>NUCLEOTIDE SEQUENCE [LARGE SCALE GENOMIC DNA]</scope>
    <source>
        <strain evidence="1 2">YIM65754</strain>
    </source>
</reference>
<dbReference type="Proteomes" id="UP001336020">
    <property type="component" value="Unassembled WGS sequence"/>
</dbReference>
<keyword evidence="2" id="KW-1185">Reference proteome</keyword>
<dbReference type="RefSeq" id="WP_330135012.1">
    <property type="nucleotide sequence ID" value="NZ_JAUTXY010000009.1"/>
</dbReference>